<accession>A0A5C3MQY7</accession>
<keyword evidence="2" id="KW-1185">Reference proteome</keyword>
<evidence type="ECO:0000313" key="2">
    <source>
        <dbReference type="Proteomes" id="UP000305948"/>
    </source>
</evidence>
<dbReference type="AlphaFoldDB" id="A0A5C3MQY7"/>
<dbReference type="OrthoDB" id="2735536at2759"/>
<proteinExistence type="predicted"/>
<gene>
    <name evidence="1" type="ORF">OE88DRAFT_1738350</name>
</gene>
<name>A0A5C3MQY7_9AGAM</name>
<sequence>MDAIEHTASPFHYKVSGSDELIIPSPSAYSRVCSNLVTSFCVAVLKILDHPKVSDESNWGEQCIRNTSAEKAAWDFVAKNKSSMGWDLVNIGLKLSRPHLSRR</sequence>
<protein>
    <submittedName>
        <fullName evidence="1">Uncharacterized protein</fullName>
    </submittedName>
</protein>
<reference evidence="1 2" key="1">
    <citation type="journal article" date="2019" name="Nat. Ecol. Evol.">
        <title>Megaphylogeny resolves global patterns of mushroom evolution.</title>
        <authorList>
            <person name="Varga T."/>
            <person name="Krizsan K."/>
            <person name="Foldi C."/>
            <person name="Dima B."/>
            <person name="Sanchez-Garcia M."/>
            <person name="Sanchez-Ramirez S."/>
            <person name="Szollosi G.J."/>
            <person name="Szarkandi J.G."/>
            <person name="Papp V."/>
            <person name="Albert L."/>
            <person name="Andreopoulos W."/>
            <person name="Angelini C."/>
            <person name="Antonin V."/>
            <person name="Barry K.W."/>
            <person name="Bougher N.L."/>
            <person name="Buchanan P."/>
            <person name="Buyck B."/>
            <person name="Bense V."/>
            <person name="Catcheside P."/>
            <person name="Chovatia M."/>
            <person name="Cooper J."/>
            <person name="Damon W."/>
            <person name="Desjardin D."/>
            <person name="Finy P."/>
            <person name="Geml J."/>
            <person name="Haridas S."/>
            <person name="Hughes K."/>
            <person name="Justo A."/>
            <person name="Karasinski D."/>
            <person name="Kautmanova I."/>
            <person name="Kiss B."/>
            <person name="Kocsube S."/>
            <person name="Kotiranta H."/>
            <person name="LaButti K.M."/>
            <person name="Lechner B.E."/>
            <person name="Liimatainen K."/>
            <person name="Lipzen A."/>
            <person name="Lukacs Z."/>
            <person name="Mihaltcheva S."/>
            <person name="Morgado L.N."/>
            <person name="Niskanen T."/>
            <person name="Noordeloos M.E."/>
            <person name="Ohm R.A."/>
            <person name="Ortiz-Santana B."/>
            <person name="Ovrebo C."/>
            <person name="Racz N."/>
            <person name="Riley R."/>
            <person name="Savchenko A."/>
            <person name="Shiryaev A."/>
            <person name="Soop K."/>
            <person name="Spirin V."/>
            <person name="Szebenyi C."/>
            <person name="Tomsovsky M."/>
            <person name="Tulloss R.E."/>
            <person name="Uehling J."/>
            <person name="Grigoriev I.V."/>
            <person name="Vagvolgyi C."/>
            <person name="Papp T."/>
            <person name="Martin F.M."/>
            <person name="Miettinen O."/>
            <person name="Hibbett D.S."/>
            <person name="Nagy L.G."/>
        </authorList>
    </citation>
    <scope>NUCLEOTIDE SEQUENCE [LARGE SCALE GENOMIC DNA]</scope>
    <source>
        <strain evidence="1 2">OMC1185</strain>
    </source>
</reference>
<dbReference type="Proteomes" id="UP000305948">
    <property type="component" value="Unassembled WGS sequence"/>
</dbReference>
<dbReference type="Gene3D" id="3.40.50.720">
    <property type="entry name" value="NAD(P)-binding Rossmann-like Domain"/>
    <property type="match status" value="1"/>
</dbReference>
<evidence type="ECO:0000313" key="1">
    <source>
        <dbReference type="EMBL" id="TFK47829.1"/>
    </source>
</evidence>
<organism evidence="1 2">
    <name type="scientific">Heliocybe sulcata</name>
    <dbReference type="NCBI Taxonomy" id="5364"/>
    <lineage>
        <taxon>Eukaryota</taxon>
        <taxon>Fungi</taxon>
        <taxon>Dikarya</taxon>
        <taxon>Basidiomycota</taxon>
        <taxon>Agaricomycotina</taxon>
        <taxon>Agaricomycetes</taxon>
        <taxon>Gloeophyllales</taxon>
        <taxon>Gloeophyllaceae</taxon>
        <taxon>Heliocybe</taxon>
    </lineage>
</organism>
<dbReference type="STRING" id="5364.A0A5C3MQY7"/>
<dbReference type="EMBL" id="ML213522">
    <property type="protein sequence ID" value="TFK47829.1"/>
    <property type="molecule type" value="Genomic_DNA"/>
</dbReference>